<organism evidence="6 7">
    <name type="scientific">Morella rubra</name>
    <name type="common">Chinese bayberry</name>
    <dbReference type="NCBI Taxonomy" id="262757"/>
    <lineage>
        <taxon>Eukaryota</taxon>
        <taxon>Viridiplantae</taxon>
        <taxon>Streptophyta</taxon>
        <taxon>Embryophyta</taxon>
        <taxon>Tracheophyta</taxon>
        <taxon>Spermatophyta</taxon>
        <taxon>Magnoliopsida</taxon>
        <taxon>eudicotyledons</taxon>
        <taxon>Gunneridae</taxon>
        <taxon>Pentapetalae</taxon>
        <taxon>rosids</taxon>
        <taxon>fabids</taxon>
        <taxon>Fagales</taxon>
        <taxon>Myricaceae</taxon>
        <taxon>Morella</taxon>
    </lineage>
</organism>
<gene>
    <name evidence="6" type="ORF">CJ030_MR5G025789</name>
</gene>
<dbReference type="GO" id="GO:0003677">
    <property type="term" value="F:DNA binding"/>
    <property type="evidence" value="ECO:0007669"/>
    <property type="project" value="InterPro"/>
</dbReference>
<keyword evidence="3" id="KW-0862">Zinc</keyword>
<name>A0A6A1VMG5_9ROSI</name>
<keyword evidence="2" id="KW-0863">Zinc-finger</keyword>
<sequence>MDTPPQSQSPAVTSSSATAMSPLVSCPAAGSTPDSETVESTCYGSGRPPRPEPKKRKNSNPSDVWLHYTKVPNSDPPKAKCNYCRKDFMAHHKNETLGLFI</sequence>
<proteinExistence type="predicted"/>
<dbReference type="InterPro" id="IPR003656">
    <property type="entry name" value="Znf_BED"/>
</dbReference>
<dbReference type="AlphaFoldDB" id="A0A6A1VMG5"/>
<keyword evidence="7" id="KW-1185">Reference proteome</keyword>
<comment type="caution">
    <text evidence="6">The sequence shown here is derived from an EMBL/GenBank/DDBJ whole genome shotgun (WGS) entry which is preliminary data.</text>
</comment>
<dbReference type="Proteomes" id="UP000516437">
    <property type="component" value="Chromosome 5"/>
</dbReference>
<accession>A0A6A1VMG5</accession>
<feature type="compositionally biased region" description="Polar residues" evidence="4">
    <location>
        <begin position="1"/>
        <end position="19"/>
    </location>
</feature>
<evidence type="ECO:0000256" key="1">
    <source>
        <dbReference type="ARBA" id="ARBA00022723"/>
    </source>
</evidence>
<dbReference type="GO" id="GO:0008270">
    <property type="term" value="F:zinc ion binding"/>
    <property type="evidence" value="ECO:0007669"/>
    <property type="project" value="UniProtKB-KW"/>
</dbReference>
<evidence type="ECO:0000256" key="2">
    <source>
        <dbReference type="ARBA" id="ARBA00022771"/>
    </source>
</evidence>
<dbReference type="EMBL" id="RXIC02000023">
    <property type="protein sequence ID" value="KAB1212978.1"/>
    <property type="molecule type" value="Genomic_DNA"/>
</dbReference>
<evidence type="ECO:0000256" key="4">
    <source>
        <dbReference type="SAM" id="MobiDB-lite"/>
    </source>
</evidence>
<evidence type="ECO:0000313" key="6">
    <source>
        <dbReference type="EMBL" id="KAB1212978.1"/>
    </source>
</evidence>
<reference evidence="6 7" key="1">
    <citation type="journal article" date="2019" name="Plant Biotechnol. J.">
        <title>The red bayberry genome and genetic basis of sex determination.</title>
        <authorList>
            <person name="Jia H.M."/>
            <person name="Jia H.J."/>
            <person name="Cai Q.L."/>
            <person name="Wang Y."/>
            <person name="Zhao H.B."/>
            <person name="Yang W.F."/>
            <person name="Wang G.Y."/>
            <person name="Li Y.H."/>
            <person name="Zhan D.L."/>
            <person name="Shen Y.T."/>
            <person name="Niu Q.F."/>
            <person name="Chang L."/>
            <person name="Qiu J."/>
            <person name="Zhao L."/>
            <person name="Xie H.B."/>
            <person name="Fu W.Y."/>
            <person name="Jin J."/>
            <person name="Li X.W."/>
            <person name="Jiao Y."/>
            <person name="Zhou C.C."/>
            <person name="Tu T."/>
            <person name="Chai C.Y."/>
            <person name="Gao J.L."/>
            <person name="Fan L.J."/>
            <person name="van de Weg E."/>
            <person name="Wang J.Y."/>
            <person name="Gao Z.S."/>
        </authorList>
    </citation>
    <scope>NUCLEOTIDE SEQUENCE [LARGE SCALE GENOMIC DNA]</scope>
    <source>
        <tissue evidence="6">Leaves</tissue>
    </source>
</reference>
<keyword evidence="1" id="KW-0479">Metal-binding</keyword>
<feature type="domain" description="BED-type" evidence="5">
    <location>
        <begin position="62"/>
        <end position="97"/>
    </location>
</feature>
<feature type="compositionally biased region" description="Polar residues" evidence="4">
    <location>
        <begin position="32"/>
        <end position="43"/>
    </location>
</feature>
<evidence type="ECO:0000256" key="3">
    <source>
        <dbReference type="ARBA" id="ARBA00022833"/>
    </source>
</evidence>
<dbReference type="Pfam" id="PF02892">
    <property type="entry name" value="zf-BED"/>
    <property type="match status" value="1"/>
</dbReference>
<evidence type="ECO:0000313" key="7">
    <source>
        <dbReference type="Proteomes" id="UP000516437"/>
    </source>
</evidence>
<feature type="region of interest" description="Disordered" evidence="4">
    <location>
        <begin position="1"/>
        <end position="71"/>
    </location>
</feature>
<protein>
    <recommendedName>
        <fullName evidence="5">BED-type domain-containing protein</fullName>
    </recommendedName>
</protein>
<evidence type="ECO:0000259" key="5">
    <source>
        <dbReference type="Pfam" id="PF02892"/>
    </source>
</evidence>